<gene>
    <name evidence="1" type="ORF">DFP98_113189</name>
</gene>
<proteinExistence type="predicted"/>
<protein>
    <submittedName>
        <fullName evidence="1">Uncharacterized protein</fullName>
    </submittedName>
</protein>
<reference evidence="1 2" key="1">
    <citation type="submission" date="2018-07" db="EMBL/GenBank/DDBJ databases">
        <title>Genomic Encyclopedia of Type Strains, Phase III (KMG-III): the genomes of soil and plant-associated and newly described type strains.</title>
        <authorList>
            <person name="Whitman W."/>
        </authorList>
    </citation>
    <scope>NUCLEOTIDE SEQUENCE [LARGE SCALE GENOMIC DNA]</scope>
    <source>
        <strain evidence="1 2">CECT 7287</strain>
    </source>
</reference>
<evidence type="ECO:0000313" key="1">
    <source>
        <dbReference type="EMBL" id="RED76128.1"/>
    </source>
</evidence>
<comment type="caution">
    <text evidence="1">The sequence shown here is derived from an EMBL/GenBank/DDBJ whole genome shotgun (WGS) entry which is preliminary data.</text>
</comment>
<dbReference type="AlphaFoldDB" id="A0A3D9JQ31"/>
<organism evidence="1 2">
    <name type="scientific">Cohnella phaseoli</name>
    <dbReference type="NCBI Taxonomy" id="456490"/>
    <lineage>
        <taxon>Bacteria</taxon>
        <taxon>Bacillati</taxon>
        <taxon>Bacillota</taxon>
        <taxon>Bacilli</taxon>
        <taxon>Bacillales</taxon>
        <taxon>Paenibacillaceae</taxon>
        <taxon>Cohnella</taxon>
    </lineage>
</organism>
<dbReference type="RefSeq" id="WP_116061930.1">
    <property type="nucleotide sequence ID" value="NZ_QRDZ01000013.1"/>
</dbReference>
<keyword evidence="2" id="KW-1185">Reference proteome</keyword>
<name>A0A3D9JQ31_9BACL</name>
<dbReference type="Proteomes" id="UP000256977">
    <property type="component" value="Unassembled WGS sequence"/>
</dbReference>
<sequence length="163" mass="18622">MSDKHPGGRPRQGITKKVSLTLTEEEWSKLEGFSNVAAFIKEQLNPVPIFPSDPSVNNLGNLNSIDWYDMSKAAVEYRFNTTVKYGLEKDHPYTAEMIADVKNSIFRSLFPKDAEVVTIETKTQYICPFTNKRFGSIDKLVENAVPLLLRWKLAKVQRQDQIK</sequence>
<accession>A0A3D9JQ31</accession>
<evidence type="ECO:0000313" key="2">
    <source>
        <dbReference type="Proteomes" id="UP000256977"/>
    </source>
</evidence>
<dbReference type="EMBL" id="QRDZ01000013">
    <property type="protein sequence ID" value="RED76128.1"/>
    <property type="molecule type" value="Genomic_DNA"/>
</dbReference>